<protein>
    <recommendedName>
        <fullName evidence="4">F-box domain-containing protein</fullName>
    </recommendedName>
</protein>
<proteinExistence type="predicted"/>
<organism evidence="2 3">
    <name type="scientific">Ephemerocybe angulata</name>
    <dbReference type="NCBI Taxonomy" id="980116"/>
    <lineage>
        <taxon>Eukaryota</taxon>
        <taxon>Fungi</taxon>
        <taxon>Dikarya</taxon>
        <taxon>Basidiomycota</taxon>
        <taxon>Agaricomycotina</taxon>
        <taxon>Agaricomycetes</taxon>
        <taxon>Agaricomycetidae</taxon>
        <taxon>Agaricales</taxon>
        <taxon>Agaricineae</taxon>
        <taxon>Psathyrellaceae</taxon>
        <taxon>Ephemerocybe</taxon>
    </lineage>
</organism>
<gene>
    <name evidence="2" type="ORF">D9611_010994</name>
</gene>
<evidence type="ECO:0000313" key="3">
    <source>
        <dbReference type="Proteomes" id="UP000541558"/>
    </source>
</evidence>
<evidence type="ECO:0008006" key="4">
    <source>
        <dbReference type="Google" id="ProtNLM"/>
    </source>
</evidence>
<accession>A0A8H5F106</accession>
<reference evidence="2 3" key="1">
    <citation type="journal article" date="2020" name="ISME J.">
        <title>Uncovering the hidden diversity of litter-decomposition mechanisms in mushroom-forming fungi.</title>
        <authorList>
            <person name="Floudas D."/>
            <person name="Bentzer J."/>
            <person name="Ahren D."/>
            <person name="Johansson T."/>
            <person name="Persson P."/>
            <person name="Tunlid A."/>
        </authorList>
    </citation>
    <scope>NUCLEOTIDE SEQUENCE [LARGE SCALE GENOMIC DNA]</scope>
    <source>
        <strain evidence="2 3">CBS 175.51</strain>
    </source>
</reference>
<dbReference type="InterPro" id="IPR032675">
    <property type="entry name" value="LRR_dom_sf"/>
</dbReference>
<dbReference type="AlphaFoldDB" id="A0A8H5F106"/>
<feature type="chain" id="PRO_5034508719" description="F-box domain-containing protein" evidence="1">
    <location>
        <begin position="27"/>
        <end position="645"/>
    </location>
</feature>
<comment type="caution">
    <text evidence="2">The sequence shown here is derived from an EMBL/GenBank/DDBJ whole genome shotgun (WGS) entry which is preliminary data.</text>
</comment>
<dbReference type="EMBL" id="JAACJK010000172">
    <property type="protein sequence ID" value="KAF5319900.1"/>
    <property type="molecule type" value="Genomic_DNA"/>
</dbReference>
<evidence type="ECO:0000256" key="1">
    <source>
        <dbReference type="SAM" id="SignalP"/>
    </source>
</evidence>
<keyword evidence="3" id="KW-1185">Reference proteome</keyword>
<evidence type="ECO:0000313" key="2">
    <source>
        <dbReference type="EMBL" id="KAF5319900.1"/>
    </source>
</evidence>
<dbReference type="SUPFAM" id="SSF52047">
    <property type="entry name" value="RNI-like"/>
    <property type="match status" value="1"/>
</dbReference>
<dbReference type="OrthoDB" id="3055318at2759"/>
<dbReference type="Proteomes" id="UP000541558">
    <property type="component" value="Unassembled WGS sequence"/>
</dbReference>
<feature type="signal peptide" evidence="1">
    <location>
        <begin position="1"/>
        <end position="26"/>
    </location>
</feature>
<dbReference type="CDD" id="cd09917">
    <property type="entry name" value="F-box_SF"/>
    <property type="match status" value="1"/>
</dbReference>
<name>A0A8H5F106_9AGAR</name>
<keyword evidence="1" id="KW-0732">Signal</keyword>
<dbReference type="Gene3D" id="3.80.10.10">
    <property type="entry name" value="Ribonuclease Inhibitor"/>
    <property type="match status" value="1"/>
</dbReference>
<sequence length="645" mass="71955">MALSGCDAELLLGLFWTRLSASSAMARNVPIPTTSTAIEELPPELWARILHEDHGLRRKDFKKLSLVCRLFNDLCQPQLFRDLIISPKLSMAGGYNLHWGDYRPPSSCPLSDAWDLGLWKEHLGSVLRSERRLSLIGGHPSLALMPRTLKVHCTDCIQQVQQKGPAFDRSQDLPSQQRVLSNTAMQAFLGLMHTLSQQLPHLTRLRRLELSGYPVDEALLTAISTHPTVKEVKFEGACVFPPHVSPIPFLSSIDLDHIRAKEVGAAYSLISPAHVESLTLQFGVVEAFEELCATLGKSTLKNLRRLRLTSRFMLEDAPLLQLLSSARGLRALLIEEDVPRSFRSPPIPQSFLDEPPRVHNNPHLASLSCSLARATTLVPGRPVAELQMDRLDAEDRQFFLHSTPSLESYLLPLTLSTATLTTLHLPPYAIAPIWLLAPYIAQNFPAVRDLRLPVATERIDYDDTAGVSCCCSGIPRLYSGKEDCDEGTVGRLVQEVEQAVGEDLLGDASRKSSQVPTLSELDLWGGGMDYYYDEYMVRASAPPSPSVSPLEDYALPDIDPEMDELGDLTRNPRNYEEALVYFSRGYLPLPPAVERLSLVSNFYYPRFPTVAGTKLQPFLIDFGGCREETFFEKVQCVPVEWRAVE</sequence>